<dbReference type="SUPFAM" id="SSF52777">
    <property type="entry name" value="CoA-dependent acyltransferases"/>
    <property type="match status" value="9"/>
</dbReference>
<dbReference type="RefSeq" id="XP_016607543.1">
    <property type="nucleotide sequence ID" value="XM_016753135.1"/>
</dbReference>
<dbReference type="PROSITE" id="PS00455">
    <property type="entry name" value="AMP_BINDING"/>
    <property type="match status" value="5"/>
</dbReference>
<dbReference type="PANTHER" id="PTHR45527:SF1">
    <property type="entry name" value="FATTY ACID SYNTHASE"/>
    <property type="match status" value="1"/>
</dbReference>
<dbReference type="PANTHER" id="PTHR45527">
    <property type="entry name" value="NONRIBOSOMAL PEPTIDE SYNTHETASE"/>
    <property type="match status" value="1"/>
</dbReference>
<dbReference type="SMART" id="SM00823">
    <property type="entry name" value="PKS_PP"/>
    <property type="match status" value="3"/>
</dbReference>
<dbReference type="Gene3D" id="3.40.50.12780">
    <property type="entry name" value="N-terminal domain of ligase-like"/>
    <property type="match status" value="5"/>
</dbReference>
<dbReference type="eggNOG" id="KOG1176">
    <property type="taxonomic scope" value="Eukaryota"/>
</dbReference>
<dbReference type="InterPro" id="IPR020845">
    <property type="entry name" value="AMP-binding_CS"/>
</dbReference>
<dbReference type="InterPro" id="IPR009081">
    <property type="entry name" value="PP-bd_ACP"/>
</dbReference>
<dbReference type="InterPro" id="IPR045851">
    <property type="entry name" value="AMP-bd_C_sf"/>
</dbReference>
<name>A0A0L0HFD0_SPIPD</name>
<dbReference type="SUPFAM" id="SSF56801">
    <property type="entry name" value="Acetyl-CoA synthetase-like"/>
    <property type="match status" value="5"/>
</dbReference>
<feature type="domain" description="Carrier" evidence="5">
    <location>
        <begin position="4050"/>
        <end position="4123"/>
    </location>
</feature>
<dbReference type="Pfam" id="PF00550">
    <property type="entry name" value="PP-binding"/>
    <property type="match status" value="4"/>
</dbReference>
<keyword evidence="2" id="KW-0596">Phosphopantetheine</keyword>
<dbReference type="Gene3D" id="3.30.559.10">
    <property type="entry name" value="Chloramphenicol acetyltransferase-like domain"/>
    <property type="match status" value="4"/>
</dbReference>
<dbReference type="InterPro" id="IPR010071">
    <property type="entry name" value="AA_adenyl_dom"/>
</dbReference>
<dbReference type="InterPro" id="IPR023213">
    <property type="entry name" value="CAT-like_dom_sf"/>
</dbReference>
<keyword evidence="7" id="KW-1185">Reference proteome</keyword>
<evidence type="ECO:0000313" key="6">
    <source>
        <dbReference type="EMBL" id="KNC99503.1"/>
    </source>
</evidence>
<dbReference type="eggNOG" id="KOG1175">
    <property type="taxonomic scope" value="Eukaryota"/>
</dbReference>
<evidence type="ECO:0000313" key="7">
    <source>
        <dbReference type="Proteomes" id="UP000053201"/>
    </source>
</evidence>
<dbReference type="Proteomes" id="UP000053201">
    <property type="component" value="Unassembled WGS sequence"/>
</dbReference>
<dbReference type="GO" id="GO:0016874">
    <property type="term" value="F:ligase activity"/>
    <property type="evidence" value="ECO:0007669"/>
    <property type="project" value="UniProtKB-KW"/>
</dbReference>
<dbReference type="GO" id="GO:0006879">
    <property type="term" value="P:intracellular iron ion homeostasis"/>
    <property type="evidence" value="ECO:0007669"/>
    <property type="project" value="UniProtKB-ARBA"/>
</dbReference>
<feature type="domain" description="Carrier" evidence="5">
    <location>
        <begin position="3021"/>
        <end position="3094"/>
    </location>
</feature>
<dbReference type="eggNOG" id="KOG1178">
    <property type="taxonomic scope" value="Eukaryota"/>
</dbReference>
<dbReference type="SUPFAM" id="SSF47336">
    <property type="entry name" value="ACP-like"/>
    <property type="match status" value="4"/>
</dbReference>
<dbReference type="InParanoid" id="A0A0L0HFD0"/>
<evidence type="ECO:0000256" key="2">
    <source>
        <dbReference type="ARBA" id="ARBA00022450"/>
    </source>
</evidence>
<dbReference type="Gene3D" id="1.10.1200.10">
    <property type="entry name" value="ACP-like"/>
    <property type="match status" value="4"/>
</dbReference>
<dbReference type="InterPro" id="IPR036736">
    <property type="entry name" value="ACP-like_sf"/>
</dbReference>
<keyword evidence="3" id="KW-0597">Phosphoprotein</keyword>
<dbReference type="Pfam" id="PF00501">
    <property type="entry name" value="AMP-binding"/>
    <property type="match status" value="5"/>
</dbReference>
<proteinExistence type="predicted"/>
<dbReference type="PROSITE" id="PS50075">
    <property type="entry name" value="CARRIER"/>
    <property type="match status" value="4"/>
</dbReference>
<sequence length="4914" mass="539611">MMLGHPTPSPVAADQLITAFPNLSGKLLPSSASTASHLTETFHSSIDVSHFAQSCAKTYGPNSMHAVILVAWAQILKGYVGEQAVGFQLADLEKGPVTIPTRVELHSALNNLDLVNRARSVLEQEEADTRVSADTVLAVSLDNMNEGEWEDFCSAVQVNVPVKLLFLVNVTRTQLTFQLTWNSNLFPINQGLQLLSQFDYILQWTLANPIAHPLALDFSALPESQLSIQNPNPIERTNATIPGATLLHHLFEQTCILYPHRLAIEFLHSIETGASTRYTYQEVNEKANQLARVLLSHGVQPDDMIPIYVDRSPNMYIAFLAVLKAGAAYVPLASDAPVERIAFVAGDVAANIMITDAKNVTLCLEHNTLRDLILVNLDSEAVQLDMDGQDKSNTDCSRIQQEHLAYVMYTSGSTGKPKGVQLQHGNGIESILSHHAIIPHASPALDAGEKFLQFASPTFDVSVFEIFFPFSLGMCLCSASKELLLARLEDTINALHVTHMELTPTVAGLVTRSNVPGVKALLTIGEMLTQKVVDEWAGDGSLHNAYGPTECAIHCTMAADFDPTTKPSNIGIALDTCTLYVMGQEEPNAPSLSVVPIGHVGELYVGGKQVARGYLNRPEANAGAYFIDPRNPATRIYKTGDLVRLLPNNTLEFIGRVADDQQVKLRGQRIELGEISHVVAGAHSAVVDVVTAVINDERGAGGKMLVSFVAVGNLDCPVVGEYELIRVLRPREVEDACKSSSASHLPPYMIPNAFVFIDSVPRNLSGKTDRKRLAKLFSELDLDAIRDTPLSTLQSAEDEQVWEKNATLSTLREVVCKMSKTPLTGVTLKTSIFSLGIDSLGAIILCSKLRERNMHISVTQLLQSPTMEEIGRILDSPNDKARESLTKLKQQRLALREDFLSNISGLSASLSHLLKVPTSSIEDCYPCTPLQEGLLAETLKDPKGKRYYDRILIRVAKNVTADSLRRAWEHLTTTNPILRTGFASADGVLNKDAPWTFLQVVWEPGSCPRQGENSFSIAEVEDEAKVAGVMEDFQKRNALQFESLHVPPVTAMFVTVRSGGSSYLAIMVHHAVYDGWCVPLMLRDVEAYLSSQSSLPRPAFRNIVEHHFSTPAAEAASSVNYWKTYLADLPSLESFPTLTSKTTPPVKDIHISSRVAALTTSIIEEYCRALSITPQTLAQATWAKLLALYTGQQDVIFGSTLSGRNIPVDGIEAVMGPCIHLAPVRVIVSNDDLGMLQAIQKDGAEMLEHSAVHLRVLAENVGRGGMGGHGLFDTWVVYQKVDYGATENKRMLEVVDTDDAFEDKIMIEIDPNGDKFLIRARCKADIIPPSHVDILLEQYENILLDIIERTAPAGFFSYPIQRAVSNRASLLNASPCTIPGSAPLMHQYVERWAQETPDRPALDFLWENEEAVPKIESITYKSLNEQANRIAHHLMTFNLPLESIIPICFDKSPLMYITILAVLKAGYAYLPIEPGTPAERVQFILRDAGAKVAITVGAFKTLMVDSGVEVLCLDEIELKDRRGNPDIKLTPGTLAYVLYTSGTTGQPKGVMIEHGNVMSNLEALQRLYPPTDPTTSRMLQFATYTFDVSVFEIFYAFAGGMTLCSASKMLMLGDLESTIRTLVPTHLDLTSTAAGLIRRDHVPSVKVLIQTGEALTRRVHDEWACVDGVTLIDAYGPTETTNVCVVYCGVEQETRIGCIGEPLNSCSAMVVDFNDEKMTVLPLGCVGELCIGGPQVGRGYLNRSDLTDAKFRDIPNMGRVYRTGDVARILPSGEIQYLGRKDDQIKLNGLRIELGEINAVLVRSSGGEVRDAVTVIGRREGGRDVLVSFLALGGHQDRSVLSPNETVRDIIERAVEECRRTLPYYMVPNTVVPLTELPRGLAGKVDRKALQAIYETMDTELLGVFSSSARQDAVAANASTTEPWSPMELVIRSHISSISHVPEMDIGRTTSIFQLGLDSISAIQLSAKFKQSNLHLSMIDIMQNPTIDRMAALLDAQDGVKEHVSDERALAVIRDTIQAFDRLVRGYVTEVLEGKVEDIAAIRPCTPMQESMLGQTLRGGGYVNYHVWEISSHVDAKRLQRAWEEVVELNEVLRTGFVPVGDVEGAEWLFAQVVWKRRQLVWRNEESGEDVEETITNVLQTPFPNLLSGRPPLSLTYHNSPTNPYLILSIHHALYDGRSLRLILDQVRAHYHGDAIKDPPSFSWALERILAQSGQDVRAERMWKEVLDGFEPVAFPDVSGRGGVKEGGRTVIVRNVGVGLEVVERACREMDTTLQALGMATWSKLLSTYTGTPDTAFGVVLSGRTDATQSWNDIIGPCLNTVPCRITFSEETVTYRSLVQQVQKAYTDLLRYQHTPLRKIQKWAGVTDGRALFDTLFVFDRVEVGAGEELWRSVRGVGEVESVIAVELQARSDGTLTIEIACKSDMVSAEQAGLLAEQFESTLIDTITHPDSNMNEPNHPSHLLSICNPLAQANDVPSQITFMHSWLEYHAAHKPTDLALEFAMDITETHCQTLQWRYEELNHQANRIAHFLRTRGVGVEDMIPVCIPRSPLMYAAMMGVSKAGAAYVPVDPDAPAERKRFVIKDTRATLVLSVERQYVDLQFGDVEVMPLDVRYIQSQINAQPRWNPVIDGLSAGHLAYVLYTSGTTGRPKGVLVQHSNVVQSISSFKEIIPFTPTSRFLQFASCAFDVSIFESLVSWSVGICLCSAPKDVLLKDLELAIRSLNVSHADLTPSVAGLVRRSNVPSLEVLVTGGEALTQQVLAEWGPDQNIFNAYGPTEATIGCTMLAGVKVTDKTTNIGRPFGNVSAFVMGVGGPLSPVLKGGVGELCVGGPLVARGYLNQPQLTDQKFVEWTDPITKKNHRLYKTGDLVRMMPDGTLEFQGRADQQVKLNGIRIEVDEISHVVKSSCADVKAVVTLLLKHPEQPKKQIVSFVACASLSEGDMLVAKSQKRDEIVATILEGVKRVLPLYMVPAHILVVTHIPLGATGKTDTKALGKLFETATPSMIRSDSGYGITSKEWTRTETTLRTVLATVSNTSENDITHSTTLFELGLDSLSAILVSSRLRSHGVDLSVSDMLQVPSVAGMAALADRNRGTNKEVQNPLVRGQQAISEFNRVHRQEIVEQVGDVEVVGVYPCTPLQEGMIAASIATPGLYVNHFVLPLEQDVVPERLETAWLAVCRANEVLRTGFCGVRDGFAQVVYKDVGEVWSTDMCQTWDDVLERVGSYKDQLELSLLTPPIRVRYVGSPFGSQCVLSLHHALYDGWSLDLMFEDVQKAYKADTVVSRPPFSQCVEYALGVSSDDAQKFWERELEGWSGTRFPDLSGQRFLNGDVGTEYMIQETSRHSMETLEGFCKVTGTTLLALFQLAYAKLLSTYLSTTDIVFGHVISGRTLPIQDVESILGPTFNTLPCRIRLDGSNTDALSRLQKGNAAVLPYQTVGLRQVQKWVKSTSLFDTLFVYMKGREHGGDVWKEVMGDAKVDYPLSIEVESTSTSLTLRLASKTSTLSTQHAHTFLSQLDDVIHSIITTPDAPAKHLLIPPERLSIANHPPKQIAPSVLHARFEGHVERIPDAPALYWYDRVEAAPVVYTYAELDRLANQMAGWVASKTDAEVVGISLEKGVLMYIALLGVLKAGKAFVMVDRDLPIERKRFMVCECGGVVVVGSLDVDAFNGLMPLVLDSIDTLKEHARDTSTEHTRSNTVKNTNVAYVLYTSGTTGQPKGVQITHDNAVNALHAFTTSIPWKPTSRFLQFATCSFDDVLLAHLEGALTGMQITHVDLTPSVAALVRRDRVPTIEVLVTGGEALTARVVDEWSGEDVVLVNAYGPTEATIGCVMTRVDKRTKPECIGRVLETCSGFVVGADGRVLPLGGVGELVIGGPQVGKGYLDRPELTFERFVMLHDYGRTYKTGDVVRMLADGSIEFLGRADDQVKLNGIRIELGEISSCLGRVRGVLDVSTLVCRHPSQVRDQVVSFLCVGGTSGLEPLDDEMQHLVDQAVESLPMYMRPRHVFSIGKMPLASTGKTDRKALEALYKALDIHSVVPKQTDMRPLTDLETAIRQVLASTANVPPDSITRTTTLAQLGLDSISAIRMCSALQTRGINVPVSKLMRYPSIGMLVPMLQEEPVDTISGDFRTQLQAFEHRVIQSVSSVVDIPSNELQAYPCTPLQEGMLAQTHQDPRQYITHTVLQLNSGTNVERLKMAWEGVIRGMDILRSSFQVVDGVWGMAQVVRSSVWMPWSVVHVDSKEGIEAFMEGVEMSLGDPPIAFGEVHVGEDVYLVLSMHHALYDGWSFEMILRDVEGVYRGGLVPTRPAYRGVVEYILSRPEAPAKKYWMERLKGVVPTLVPDLGGVEGIGSVRVCEVMSQVVESRVKGLGVSLLAVGQAVWAKVLGIYCGEEDIVFGHLTSGRTLPIPNITSIPGPTFNTLPIRTTLSPTKTNLSLIQELDAQHREGMPYACTPLRDIQKWVGKSLFETLFVVRPKEEVQNSDGIWRVVDGKANVDYALSLELESTSTHLRLHATTTRLALPQLDLLLHIYEVILTDMLTRPEAPSTSLPTLPPQTLSKTHGKPIKGFESMSSGVERFARTRPTYPALEFMTGQKTTVWTYSELNGQANRFARRLRASGVRHGDLVPIIVVKSVWMYVALLGVLKCGAGYVPIDPEAPMERKRFVVGDVDAKRVVVSRGLELPGIDCIIVENSEGDADGEFETEEVDPTDTCYVIYTSGTTGTPKGVEISHANLYAALKAFESTIPITSTSRFLQFANYTFDVSVFETFLAWRVGCTLVSASKDVLLSDLTGVIRSARVTHMDLTPTVAALVRRADVPDVEVLVTGGELLTQRVLDEWVGVLYNAYGPTEATIGCSIHKVLRGDRPSCIGKVFDGCDAMVVSGEHVVPRGAIGELWVGGPQLPRGTLTVRN</sequence>
<reference evidence="6 7" key="1">
    <citation type="submission" date="2009-08" db="EMBL/GenBank/DDBJ databases">
        <title>The Genome Sequence of Spizellomyces punctatus strain DAOM BR117.</title>
        <authorList>
            <consortium name="The Broad Institute Genome Sequencing Platform"/>
            <person name="Russ C."/>
            <person name="Cuomo C."/>
            <person name="Shea T."/>
            <person name="Young S.K."/>
            <person name="Zeng Q."/>
            <person name="Koehrsen M."/>
            <person name="Haas B."/>
            <person name="Borodovsky M."/>
            <person name="Guigo R."/>
            <person name="Alvarado L."/>
            <person name="Berlin A."/>
            <person name="Bochicchio J."/>
            <person name="Borenstein D."/>
            <person name="Chapman S."/>
            <person name="Chen Z."/>
            <person name="Engels R."/>
            <person name="Freedman E."/>
            <person name="Gellesch M."/>
            <person name="Goldberg J."/>
            <person name="Griggs A."/>
            <person name="Gujja S."/>
            <person name="Heiman D."/>
            <person name="Hepburn T."/>
            <person name="Howarth C."/>
            <person name="Jen D."/>
            <person name="Larson L."/>
            <person name="Lewis B."/>
            <person name="Mehta T."/>
            <person name="Park D."/>
            <person name="Pearson M."/>
            <person name="Roberts A."/>
            <person name="Saif S."/>
            <person name="Shenoy N."/>
            <person name="Sisk P."/>
            <person name="Stolte C."/>
            <person name="Sykes S."/>
            <person name="Thomson T."/>
            <person name="Walk T."/>
            <person name="White J."/>
            <person name="Yandava C."/>
            <person name="Burger G."/>
            <person name="Gray M.W."/>
            <person name="Holland P.W.H."/>
            <person name="King N."/>
            <person name="Lang F.B.F."/>
            <person name="Roger A.J."/>
            <person name="Ruiz-Trillo I."/>
            <person name="Lander E."/>
            <person name="Nusbaum C."/>
        </authorList>
    </citation>
    <scope>NUCLEOTIDE SEQUENCE [LARGE SCALE GENOMIC DNA]</scope>
    <source>
        <strain evidence="6 7">DAOM BR117</strain>
    </source>
</reference>
<dbReference type="EMBL" id="KQ257457">
    <property type="protein sequence ID" value="KNC99503.1"/>
    <property type="molecule type" value="Genomic_DNA"/>
</dbReference>
<dbReference type="OrthoDB" id="4920779at2759"/>
<dbReference type="Gene3D" id="3.30.300.30">
    <property type="match status" value="4"/>
</dbReference>
<dbReference type="InterPro" id="IPR001242">
    <property type="entry name" value="Condensation_dom"/>
</dbReference>
<evidence type="ECO:0000259" key="5">
    <source>
        <dbReference type="PROSITE" id="PS50075"/>
    </source>
</evidence>
<dbReference type="Pfam" id="PF00668">
    <property type="entry name" value="Condensation"/>
    <property type="match status" value="4"/>
</dbReference>
<dbReference type="InterPro" id="IPR006162">
    <property type="entry name" value="Ppantetheine_attach_site"/>
</dbReference>
<protein>
    <submittedName>
        <fullName evidence="6">Amino acid adenylation domain-containing protein</fullName>
    </submittedName>
</protein>
<dbReference type="CDD" id="cd19542">
    <property type="entry name" value="CT_NRPS-like"/>
    <property type="match status" value="4"/>
</dbReference>
<dbReference type="VEuPathDB" id="FungiDB:SPPG_04896"/>
<dbReference type="STRING" id="645134.A0A0L0HFD0"/>
<dbReference type="FunFam" id="3.30.300.30:FF:000015">
    <property type="entry name" value="Nonribosomal peptide synthase SidD"/>
    <property type="match status" value="2"/>
</dbReference>
<dbReference type="InterPro" id="IPR000873">
    <property type="entry name" value="AMP-dep_synth/lig_dom"/>
</dbReference>
<dbReference type="FunFam" id="3.40.50.980:FF:000001">
    <property type="entry name" value="Non-ribosomal peptide synthetase"/>
    <property type="match status" value="4"/>
</dbReference>
<feature type="domain" description="Carrier" evidence="5">
    <location>
        <begin position="1922"/>
        <end position="1998"/>
    </location>
</feature>
<dbReference type="NCBIfam" id="NF003417">
    <property type="entry name" value="PRK04813.1"/>
    <property type="match status" value="6"/>
</dbReference>
<dbReference type="NCBIfam" id="TIGR01733">
    <property type="entry name" value="AA-adenyl-dom"/>
    <property type="match status" value="3"/>
</dbReference>
<accession>A0A0L0HFD0</accession>
<evidence type="ECO:0000256" key="4">
    <source>
        <dbReference type="ARBA" id="ARBA00022598"/>
    </source>
</evidence>
<gene>
    <name evidence="6" type="ORF">SPPG_04896</name>
</gene>
<dbReference type="GO" id="GO:0009267">
    <property type="term" value="P:cellular response to starvation"/>
    <property type="evidence" value="ECO:0007669"/>
    <property type="project" value="UniProtKB-ARBA"/>
</dbReference>
<evidence type="ECO:0000256" key="1">
    <source>
        <dbReference type="ARBA" id="ARBA00004924"/>
    </source>
</evidence>
<dbReference type="Gene3D" id="3.30.559.30">
    <property type="entry name" value="Nonribosomal peptide synthetase, condensation domain"/>
    <property type="match status" value="4"/>
</dbReference>
<dbReference type="PROSITE" id="PS00012">
    <property type="entry name" value="PHOSPHOPANTETHEINE"/>
    <property type="match status" value="3"/>
</dbReference>
<dbReference type="FunFam" id="3.40.50.12780:FF:000024">
    <property type="entry name" value="Nonribosomal siderophore peptide synthase SidC"/>
    <property type="match status" value="3"/>
</dbReference>
<dbReference type="CDD" id="cd05918">
    <property type="entry name" value="A_NRPS_SidN3_like"/>
    <property type="match status" value="4"/>
</dbReference>
<dbReference type="InterPro" id="IPR020806">
    <property type="entry name" value="PKS_PP-bd"/>
</dbReference>
<dbReference type="GO" id="GO:0031169">
    <property type="term" value="P:ferrichrome biosynthetic process"/>
    <property type="evidence" value="ECO:0007669"/>
    <property type="project" value="UniProtKB-ARBA"/>
</dbReference>
<organism evidence="6 7">
    <name type="scientific">Spizellomyces punctatus (strain DAOM BR117)</name>
    <dbReference type="NCBI Taxonomy" id="645134"/>
    <lineage>
        <taxon>Eukaryota</taxon>
        <taxon>Fungi</taxon>
        <taxon>Fungi incertae sedis</taxon>
        <taxon>Chytridiomycota</taxon>
        <taxon>Chytridiomycota incertae sedis</taxon>
        <taxon>Chytridiomycetes</taxon>
        <taxon>Spizellomycetales</taxon>
        <taxon>Spizellomycetaceae</taxon>
        <taxon>Spizellomyces</taxon>
    </lineage>
</organism>
<dbReference type="InterPro" id="IPR042099">
    <property type="entry name" value="ANL_N_sf"/>
</dbReference>
<dbReference type="OMA" id="CTMLPRM"/>
<evidence type="ECO:0000256" key="3">
    <source>
        <dbReference type="ARBA" id="ARBA00022553"/>
    </source>
</evidence>
<dbReference type="FunFam" id="3.30.300.30:FF:000033">
    <property type="entry name" value="Nonribosomal siderophore peptide synthase SidC"/>
    <property type="match status" value="1"/>
</dbReference>
<dbReference type="GO" id="GO:0043041">
    <property type="term" value="P:amino acid activation for nonribosomal peptide biosynthetic process"/>
    <property type="evidence" value="ECO:0007669"/>
    <property type="project" value="TreeGrafter"/>
</dbReference>
<dbReference type="GO" id="GO:0031177">
    <property type="term" value="F:phosphopantetheine binding"/>
    <property type="evidence" value="ECO:0007669"/>
    <property type="project" value="InterPro"/>
</dbReference>
<dbReference type="GeneID" id="27688322"/>
<dbReference type="GO" id="GO:0005737">
    <property type="term" value="C:cytoplasm"/>
    <property type="evidence" value="ECO:0007669"/>
    <property type="project" value="TreeGrafter"/>
</dbReference>
<keyword evidence="4" id="KW-0436">Ligase</keyword>
<dbReference type="FunCoup" id="A0A0L0HFD0">
    <property type="interactions" value="270"/>
</dbReference>
<comment type="pathway">
    <text evidence="1">Siderophore biosynthesis.</text>
</comment>
<feature type="domain" description="Carrier" evidence="5">
    <location>
        <begin position="802"/>
        <end position="878"/>
    </location>
</feature>